<keyword evidence="2" id="KW-0732">Signal</keyword>
<dbReference type="InterPro" id="IPR013780">
    <property type="entry name" value="Glyco_hydro_b"/>
</dbReference>
<keyword evidence="5" id="KW-1185">Reference proteome</keyword>
<dbReference type="SUPFAM" id="SSF51445">
    <property type="entry name" value="(Trans)glycosidases"/>
    <property type="match status" value="1"/>
</dbReference>
<gene>
    <name evidence="4" type="ORF">ONZ51_g677</name>
</gene>
<dbReference type="EMBL" id="JAPEVG010000008">
    <property type="protein sequence ID" value="KAJ8497180.1"/>
    <property type="molecule type" value="Genomic_DNA"/>
</dbReference>
<dbReference type="PANTHER" id="PTHR36183">
    <property type="entry name" value="BETA-GLUCURONIDASE"/>
    <property type="match status" value="1"/>
</dbReference>
<evidence type="ECO:0000256" key="1">
    <source>
        <dbReference type="SAM" id="MobiDB-lite"/>
    </source>
</evidence>
<evidence type="ECO:0000313" key="4">
    <source>
        <dbReference type="EMBL" id="KAJ8497180.1"/>
    </source>
</evidence>
<evidence type="ECO:0000313" key="5">
    <source>
        <dbReference type="Proteomes" id="UP001215151"/>
    </source>
</evidence>
<dbReference type="InterPro" id="IPR017853">
    <property type="entry name" value="GH"/>
</dbReference>
<dbReference type="AlphaFoldDB" id="A0AAD7XG87"/>
<dbReference type="Gene3D" id="3.20.20.80">
    <property type="entry name" value="Glycosidases"/>
    <property type="match status" value="2"/>
</dbReference>
<evidence type="ECO:0000259" key="3">
    <source>
        <dbReference type="Pfam" id="PF16862"/>
    </source>
</evidence>
<feature type="chain" id="PRO_5042077802" description="Beta-glucuronidase C-terminal domain-containing protein" evidence="2">
    <location>
        <begin position="20"/>
        <end position="574"/>
    </location>
</feature>
<feature type="region of interest" description="Disordered" evidence="1">
    <location>
        <begin position="554"/>
        <end position="574"/>
    </location>
</feature>
<comment type="caution">
    <text evidence="4">The sequence shown here is derived from an EMBL/GenBank/DDBJ whole genome shotgun (WGS) entry which is preliminary data.</text>
</comment>
<dbReference type="InterPro" id="IPR031728">
    <property type="entry name" value="GlcAase_C"/>
</dbReference>
<sequence>MARLAVFFTAFLWLRQASAIAVPSSPPANAAAVDPSLVSVSIEFFAFPGYTELSGTNNCLANLASLRGAQPAIRIGGTTQDRATYDPNLQIPVNYTVASPADAPTTLTYGPSFFTLASQLRGEVTVGLNRQLNNQANSLAAGSRAKQSMGNLFAIELGNEPDLYASSSPIASGTGWSQSVDIASEAKWFTAMAPTTNVRDAAREHLPRSRVPVVEYENPGSEYWKRSVERDQDDIPPFIPAVGLRWGEHEPPQPDEPYYKAEASAAHGASKSFFLGETNSATCGGGGISSTFGAGLWIIDYVLQSALIGVERLYFHHGTIGNCAYCWWGQNAVYSPYYGAVFVSEFLGTDGTKVAMLDNGTTAVAVYAVYSASNTPLRLLILNSNYFDGTETRSSTSVTFTGISTTSGTKQAKRLTAPAATSRVDQGASVTIGGGGTFGTNCARTGTEGTEAVAVSGNALTVTVQASEALIVVFIKGLATLIFHLSQLPVAPPDVYRHNPGAAGWRCSGAHFLLSGQRQRYCCLIYADKERNDFEDAFASRKCPYAATDEAMSSLSREVHEDNTPESPSEDSYK</sequence>
<accession>A0AAD7XG87</accession>
<feature type="signal peptide" evidence="2">
    <location>
        <begin position="1"/>
        <end position="19"/>
    </location>
</feature>
<proteinExistence type="predicted"/>
<dbReference type="InterPro" id="IPR052974">
    <property type="entry name" value="GH79_Enzymes"/>
</dbReference>
<dbReference type="Pfam" id="PF16862">
    <property type="entry name" value="Glyco_hydro_79C"/>
    <property type="match status" value="1"/>
</dbReference>
<dbReference type="Proteomes" id="UP001215151">
    <property type="component" value="Unassembled WGS sequence"/>
</dbReference>
<feature type="domain" description="Beta-glucuronidase C-terminal" evidence="3">
    <location>
        <begin position="367"/>
        <end position="471"/>
    </location>
</feature>
<name>A0AAD7XG87_9APHY</name>
<evidence type="ECO:0000256" key="2">
    <source>
        <dbReference type="SAM" id="SignalP"/>
    </source>
</evidence>
<reference evidence="4" key="1">
    <citation type="submission" date="2022-11" db="EMBL/GenBank/DDBJ databases">
        <title>Genome Sequence of Cubamyces cubensis.</title>
        <authorList>
            <person name="Buettner E."/>
        </authorList>
    </citation>
    <scope>NUCLEOTIDE SEQUENCE</scope>
    <source>
        <strain evidence="4">MPL-01</strain>
    </source>
</reference>
<protein>
    <recommendedName>
        <fullName evidence="3">Beta-glucuronidase C-terminal domain-containing protein</fullName>
    </recommendedName>
</protein>
<organism evidence="4 5">
    <name type="scientific">Trametes cubensis</name>
    <dbReference type="NCBI Taxonomy" id="1111947"/>
    <lineage>
        <taxon>Eukaryota</taxon>
        <taxon>Fungi</taxon>
        <taxon>Dikarya</taxon>
        <taxon>Basidiomycota</taxon>
        <taxon>Agaricomycotina</taxon>
        <taxon>Agaricomycetes</taxon>
        <taxon>Polyporales</taxon>
        <taxon>Polyporaceae</taxon>
        <taxon>Trametes</taxon>
    </lineage>
</organism>
<dbReference type="Gene3D" id="2.60.40.1180">
    <property type="entry name" value="Golgi alpha-mannosidase II"/>
    <property type="match status" value="1"/>
</dbReference>
<dbReference type="PANTHER" id="PTHR36183:SF2">
    <property type="entry name" value="BETA-GLUCURONIDASE C-TERMINAL DOMAIN-CONTAINING PROTEIN"/>
    <property type="match status" value="1"/>
</dbReference>